<dbReference type="RefSeq" id="WP_377344615.1">
    <property type="nucleotide sequence ID" value="NZ_JBHLTP010000001.1"/>
</dbReference>
<reference evidence="1 2" key="1">
    <citation type="submission" date="2024-09" db="EMBL/GenBank/DDBJ databases">
        <authorList>
            <person name="Sun Q."/>
            <person name="Mori K."/>
        </authorList>
    </citation>
    <scope>NUCLEOTIDE SEQUENCE [LARGE SCALE GENOMIC DNA]</scope>
    <source>
        <strain evidence="1 2">NCAIM B.02529</strain>
    </source>
</reference>
<name>A0ABV6LIF6_9BACI</name>
<comment type="caution">
    <text evidence="1">The sequence shown here is derived from an EMBL/GenBank/DDBJ whole genome shotgun (WGS) entry which is preliminary data.</text>
</comment>
<protein>
    <submittedName>
        <fullName evidence="1">YtxH domain-containing protein</fullName>
    </submittedName>
</protein>
<sequence>MARNKMLTGVAVGALAGALVSLFDKTTREDTTKCLKQMGTHTQGYIDNPSQAFHDLRSQYERATSTIDNSTKQAVSFLNKMEGYLNKLEEKDESPNQLEQ</sequence>
<keyword evidence="2" id="KW-1185">Reference proteome</keyword>
<proteinExistence type="predicted"/>
<dbReference type="EMBL" id="JBHLTP010000001">
    <property type="protein sequence ID" value="MFC0522121.1"/>
    <property type="molecule type" value="Genomic_DNA"/>
</dbReference>
<dbReference type="Proteomes" id="UP001589836">
    <property type="component" value="Unassembled WGS sequence"/>
</dbReference>
<accession>A0ABV6LIF6</accession>
<gene>
    <name evidence="1" type="ORF">ACFFGV_00765</name>
</gene>
<organism evidence="1 2">
    <name type="scientific">Pontibacillus salicampi</name>
    <dbReference type="NCBI Taxonomy" id="1449801"/>
    <lineage>
        <taxon>Bacteria</taxon>
        <taxon>Bacillati</taxon>
        <taxon>Bacillota</taxon>
        <taxon>Bacilli</taxon>
        <taxon>Bacillales</taxon>
        <taxon>Bacillaceae</taxon>
        <taxon>Pontibacillus</taxon>
    </lineage>
</organism>
<evidence type="ECO:0000313" key="2">
    <source>
        <dbReference type="Proteomes" id="UP001589836"/>
    </source>
</evidence>
<evidence type="ECO:0000313" key="1">
    <source>
        <dbReference type="EMBL" id="MFC0522121.1"/>
    </source>
</evidence>